<dbReference type="Pfam" id="PF08022">
    <property type="entry name" value="FAD_binding_8"/>
    <property type="match status" value="1"/>
</dbReference>
<evidence type="ECO:0000256" key="4">
    <source>
        <dbReference type="ARBA" id="ARBA00022989"/>
    </source>
</evidence>
<comment type="subcellular location">
    <subcellularLocation>
        <location evidence="1">Membrane</location>
        <topology evidence="1">Multi-pass membrane protein</topology>
    </subcellularLocation>
</comment>
<gene>
    <name evidence="9" type="ORF">BDV96DRAFT_574950</name>
</gene>
<keyword evidence="2" id="KW-0813">Transport</keyword>
<dbReference type="GO" id="GO:0000293">
    <property type="term" value="F:ferric-chelate reductase activity"/>
    <property type="evidence" value="ECO:0007669"/>
    <property type="project" value="TreeGrafter"/>
</dbReference>
<protein>
    <recommendedName>
        <fullName evidence="8">FAD-binding FR-type domain-containing protein</fullName>
    </recommendedName>
</protein>
<evidence type="ECO:0000256" key="5">
    <source>
        <dbReference type="ARBA" id="ARBA00023065"/>
    </source>
</evidence>
<dbReference type="Proteomes" id="UP000799770">
    <property type="component" value="Unassembled WGS sequence"/>
</dbReference>
<dbReference type="Gene3D" id="3.40.50.80">
    <property type="entry name" value="Nucleotide-binding domain of ferredoxin-NADP reductase (FNR) module"/>
    <property type="match status" value="2"/>
</dbReference>
<feature type="transmembrane region" description="Helical" evidence="7">
    <location>
        <begin position="181"/>
        <end position="200"/>
    </location>
</feature>
<keyword evidence="4 7" id="KW-1133">Transmembrane helix</keyword>
<dbReference type="PANTHER" id="PTHR32361:SF28">
    <property type="entry name" value="FRP1P"/>
    <property type="match status" value="1"/>
</dbReference>
<dbReference type="InterPro" id="IPR017927">
    <property type="entry name" value="FAD-bd_FR_type"/>
</dbReference>
<name>A0A6A5Z993_9PLEO</name>
<sequence>MHDVPLSWARDVLRETNALTAGLPSDEVSAQPGVDVGKDPGKDPRFRALVEAVLFSRRFVSTYNIVLLGLLAIFTIWHWSEKVVLRRRSEALSRAGNAIERVDDVVDEAWSSSSSTIEGTVTPPDAAKKAVDETSPLLPAQVRSNQRSTGLWKPYYVVISWLQYQPPSIPIVNKTLPTNQVSLIILAFLGLNAFYNFYGMPMELKYLFVFADRCGLLFSANLPLLYLLAAKNQPIKFLTGYSYESLNIFHRRVGELLCFEALLHFGGMLFVWYGLLRHLGFTLTRFLFNRLSGLGLGTFASYEILYFTSLSSFRQRWYEIFLASHVFLQIAALVLLWFHYHTARIYVGIALATFLIDRIYFRLWLKSSTHPATLTVLEDGETILLSSNWNVEDRSPALIARSMKYGWNPNDHIFITVPQLSSKHVLQAHPFTIFSAAPTSNLPEQTEEVKPSHAWFTLLIRAQQDSGFTRTLLAYAQTNPTIRIRLDGPYGSSHALDILSASETAVIVAGGSGIAVAYPLLWALLSPTSQSTPDLEGGKPSTPKRKVKLLWIIHSASHQLWLPADKVQELQSWGLELLVPPPTSEYGRPDVKSLVQGWSEREVGRTGVVVSGPNGLVRDVRNTCAGLIRGGRDVEVQVEKFGW</sequence>
<dbReference type="OrthoDB" id="17725at2759"/>
<feature type="transmembrane region" description="Helical" evidence="7">
    <location>
        <begin position="320"/>
        <end position="339"/>
    </location>
</feature>
<feature type="domain" description="FAD-binding FR-type" evidence="8">
    <location>
        <begin position="338"/>
        <end position="496"/>
    </location>
</feature>
<feature type="transmembrane region" description="Helical" evidence="7">
    <location>
        <begin position="206"/>
        <end position="228"/>
    </location>
</feature>
<dbReference type="SUPFAM" id="SSF52343">
    <property type="entry name" value="Ferredoxin reductase-like, C-terminal NADP-linked domain"/>
    <property type="match status" value="1"/>
</dbReference>
<dbReference type="GO" id="GO:0006879">
    <property type="term" value="P:intracellular iron ion homeostasis"/>
    <property type="evidence" value="ECO:0007669"/>
    <property type="project" value="TreeGrafter"/>
</dbReference>
<evidence type="ECO:0000256" key="7">
    <source>
        <dbReference type="SAM" id="Phobius"/>
    </source>
</evidence>
<dbReference type="PANTHER" id="PTHR32361">
    <property type="entry name" value="FERRIC/CUPRIC REDUCTASE TRANSMEMBRANE COMPONENT"/>
    <property type="match status" value="1"/>
</dbReference>
<evidence type="ECO:0000259" key="8">
    <source>
        <dbReference type="PROSITE" id="PS51384"/>
    </source>
</evidence>
<evidence type="ECO:0000256" key="3">
    <source>
        <dbReference type="ARBA" id="ARBA00022692"/>
    </source>
</evidence>
<proteinExistence type="predicted"/>
<reference evidence="9" key="1">
    <citation type="journal article" date="2020" name="Stud. Mycol.">
        <title>101 Dothideomycetes genomes: a test case for predicting lifestyles and emergence of pathogens.</title>
        <authorList>
            <person name="Haridas S."/>
            <person name="Albert R."/>
            <person name="Binder M."/>
            <person name="Bloem J."/>
            <person name="Labutti K."/>
            <person name="Salamov A."/>
            <person name="Andreopoulos B."/>
            <person name="Baker S."/>
            <person name="Barry K."/>
            <person name="Bills G."/>
            <person name="Bluhm B."/>
            <person name="Cannon C."/>
            <person name="Castanera R."/>
            <person name="Culley D."/>
            <person name="Daum C."/>
            <person name="Ezra D."/>
            <person name="Gonzalez J."/>
            <person name="Henrissat B."/>
            <person name="Kuo A."/>
            <person name="Liang C."/>
            <person name="Lipzen A."/>
            <person name="Lutzoni F."/>
            <person name="Magnuson J."/>
            <person name="Mondo S."/>
            <person name="Nolan M."/>
            <person name="Ohm R."/>
            <person name="Pangilinan J."/>
            <person name="Park H.-J."/>
            <person name="Ramirez L."/>
            <person name="Alfaro M."/>
            <person name="Sun H."/>
            <person name="Tritt A."/>
            <person name="Yoshinaga Y."/>
            <person name="Zwiers L.-H."/>
            <person name="Turgeon B."/>
            <person name="Goodwin S."/>
            <person name="Spatafora J."/>
            <person name="Crous P."/>
            <person name="Grigoriev I."/>
        </authorList>
    </citation>
    <scope>NUCLEOTIDE SEQUENCE</scope>
    <source>
        <strain evidence="9">CBS 627.86</strain>
    </source>
</reference>
<dbReference type="InterPro" id="IPR013112">
    <property type="entry name" value="FAD-bd_8"/>
</dbReference>
<dbReference type="GO" id="GO:0015677">
    <property type="term" value="P:copper ion import"/>
    <property type="evidence" value="ECO:0007669"/>
    <property type="project" value="TreeGrafter"/>
</dbReference>
<evidence type="ECO:0000313" key="10">
    <source>
        <dbReference type="Proteomes" id="UP000799770"/>
    </source>
</evidence>
<dbReference type="InterPro" id="IPR013130">
    <property type="entry name" value="Fe3_Rdtase_TM_dom"/>
</dbReference>
<dbReference type="GO" id="GO:0005886">
    <property type="term" value="C:plasma membrane"/>
    <property type="evidence" value="ECO:0007669"/>
    <property type="project" value="TreeGrafter"/>
</dbReference>
<dbReference type="EMBL" id="ML977322">
    <property type="protein sequence ID" value="KAF2116002.1"/>
    <property type="molecule type" value="Genomic_DNA"/>
</dbReference>
<dbReference type="InterPro" id="IPR039261">
    <property type="entry name" value="FNR_nucleotide-bd"/>
</dbReference>
<evidence type="ECO:0000313" key="9">
    <source>
        <dbReference type="EMBL" id="KAF2116002.1"/>
    </source>
</evidence>
<evidence type="ECO:0000256" key="2">
    <source>
        <dbReference type="ARBA" id="ARBA00022448"/>
    </source>
</evidence>
<dbReference type="AlphaFoldDB" id="A0A6A5Z993"/>
<dbReference type="InterPro" id="IPR051410">
    <property type="entry name" value="Ferric/Cupric_Reductase"/>
</dbReference>
<dbReference type="GO" id="GO:0006826">
    <property type="term" value="P:iron ion transport"/>
    <property type="evidence" value="ECO:0007669"/>
    <property type="project" value="TreeGrafter"/>
</dbReference>
<keyword evidence="3 7" id="KW-0812">Transmembrane</keyword>
<feature type="transmembrane region" description="Helical" evidence="7">
    <location>
        <begin position="287"/>
        <end position="308"/>
    </location>
</feature>
<dbReference type="PROSITE" id="PS51384">
    <property type="entry name" value="FAD_FR"/>
    <property type="match status" value="1"/>
</dbReference>
<dbReference type="SFLD" id="SFLDS00052">
    <property type="entry name" value="Ferric_Reductase_Domain"/>
    <property type="match status" value="1"/>
</dbReference>
<feature type="transmembrane region" description="Helical" evidence="7">
    <location>
        <begin position="256"/>
        <end position="275"/>
    </location>
</feature>
<dbReference type="SFLD" id="SFLDG01168">
    <property type="entry name" value="Ferric_reductase_subgroup_(FRE"/>
    <property type="match status" value="1"/>
</dbReference>
<keyword evidence="6 7" id="KW-0472">Membrane</keyword>
<organism evidence="9 10">
    <name type="scientific">Lophiotrema nucula</name>
    <dbReference type="NCBI Taxonomy" id="690887"/>
    <lineage>
        <taxon>Eukaryota</taxon>
        <taxon>Fungi</taxon>
        <taxon>Dikarya</taxon>
        <taxon>Ascomycota</taxon>
        <taxon>Pezizomycotina</taxon>
        <taxon>Dothideomycetes</taxon>
        <taxon>Pleosporomycetidae</taxon>
        <taxon>Pleosporales</taxon>
        <taxon>Lophiotremataceae</taxon>
        <taxon>Lophiotrema</taxon>
    </lineage>
</organism>
<feature type="transmembrane region" description="Helical" evidence="7">
    <location>
        <begin position="59"/>
        <end position="79"/>
    </location>
</feature>
<keyword evidence="5" id="KW-0406">Ion transport</keyword>
<evidence type="ECO:0000256" key="6">
    <source>
        <dbReference type="ARBA" id="ARBA00023136"/>
    </source>
</evidence>
<accession>A0A6A5Z993</accession>
<dbReference type="Pfam" id="PF01794">
    <property type="entry name" value="Ferric_reduct"/>
    <property type="match status" value="1"/>
</dbReference>
<dbReference type="CDD" id="cd06186">
    <property type="entry name" value="NOX_Duox_like_FAD_NADP"/>
    <property type="match status" value="1"/>
</dbReference>
<evidence type="ECO:0000256" key="1">
    <source>
        <dbReference type="ARBA" id="ARBA00004141"/>
    </source>
</evidence>
<keyword evidence="10" id="KW-1185">Reference proteome</keyword>